<evidence type="ECO:0000313" key="1">
    <source>
        <dbReference type="EMBL" id="RXH69354.1"/>
    </source>
</evidence>
<organism evidence="1 2">
    <name type="scientific">Malus domestica</name>
    <name type="common">Apple</name>
    <name type="synonym">Pyrus malus</name>
    <dbReference type="NCBI Taxonomy" id="3750"/>
    <lineage>
        <taxon>Eukaryota</taxon>
        <taxon>Viridiplantae</taxon>
        <taxon>Streptophyta</taxon>
        <taxon>Embryophyta</taxon>
        <taxon>Tracheophyta</taxon>
        <taxon>Spermatophyta</taxon>
        <taxon>Magnoliopsida</taxon>
        <taxon>eudicotyledons</taxon>
        <taxon>Gunneridae</taxon>
        <taxon>Pentapetalae</taxon>
        <taxon>rosids</taxon>
        <taxon>fabids</taxon>
        <taxon>Rosales</taxon>
        <taxon>Rosaceae</taxon>
        <taxon>Amygdaloideae</taxon>
        <taxon>Maleae</taxon>
        <taxon>Malus</taxon>
    </lineage>
</organism>
<keyword evidence="2" id="KW-1185">Reference proteome</keyword>
<dbReference type="Proteomes" id="UP000290289">
    <property type="component" value="Chromosome 17"/>
</dbReference>
<comment type="caution">
    <text evidence="1">The sequence shown here is derived from an EMBL/GenBank/DDBJ whole genome shotgun (WGS) entry which is preliminary data.</text>
</comment>
<dbReference type="AlphaFoldDB" id="A0A498HGA4"/>
<sequence>MIFLNLLGGSMSHLTKTKKFRVSRLSLYDINSQDLRITAATAIANVSGSVSKEKVGVYELNKGDLSVKVAKHCDYSSSMDANLTST</sequence>
<gene>
    <name evidence="1" type="ORF">DVH24_037138</name>
</gene>
<dbReference type="EMBL" id="RDQH01000343">
    <property type="protein sequence ID" value="RXH69354.1"/>
    <property type="molecule type" value="Genomic_DNA"/>
</dbReference>
<reference evidence="1 2" key="1">
    <citation type="submission" date="2018-10" db="EMBL/GenBank/DDBJ databases">
        <title>A high-quality apple genome assembly.</title>
        <authorList>
            <person name="Hu J."/>
        </authorList>
    </citation>
    <scope>NUCLEOTIDE SEQUENCE [LARGE SCALE GENOMIC DNA]</scope>
    <source>
        <strain evidence="2">cv. HFTH1</strain>
        <tissue evidence="1">Young leaf</tissue>
    </source>
</reference>
<proteinExistence type="predicted"/>
<evidence type="ECO:0000313" key="2">
    <source>
        <dbReference type="Proteomes" id="UP000290289"/>
    </source>
</evidence>
<protein>
    <submittedName>
        <fullName evidence="1">Uncharacterized protein</fullName>
    </submittedName>
</protein>
<accession>A0A498HGA4</accession>
<name>A0A498HGA4_MALDO</name>